<reference evidence="2" key="1">
    <citation type="submission" date="2020-12" db="EMBL/GenBank/DDBJ databases">
        <authorList>
            <person name="Hu Z."/>
        </authorList>
    </citation>
    <scope>NUCLEOTIDE SEQUENCE</scope>
</reference>
<feature type="transmembrane region" description="Helical" evidence="1">
    <location>
        <begin position="12"/>
        <end position="33"/>
    </location>
</feature>
<keyword evidence="1" id="KW-0472">Membrane</keyword>
<keyword evidence="1" id="KW-0812">Transmembrane</keyword>
<dbReference type="EMBL" id="MW423738">
    <property type="protein sequence ID" value="QQK88560.1"/>
    <property type="molecule type" value="Genomic_DNA"/>
</dbReference>
<evidence type="ECO:0000313" key="2">
    <source>
        <dbReference type="EMBL" id="QQK88560.1"/>
    </source>
</evidence>
<evidence type="ECO:0000256" key="1">
    <source>
        <dbReference type="SAM" id="Phobius"/>
    </source>
</evidence>
<accession>A0A7T6ZMQ2</accession>
<keyword evidence="1" id="KW-1133">Transmembrane helix</keyword>
<proteinExistence type="predicted"/>
<organism evidence="2">
    <name type="scientific">Vibrio phage PH669</name>
    <dbReference type="NCBI Taxonomy" id="2800823"/>
    <lineage>
        <taxon>Viruses</taxon>
        <taxon>Duplodnaviria</taxon>
        <taxon>Heunggongvirae</taxon>
        <taxon>Uroviricota</taxon>
        <taxon>Caudoviricetes</taxon>
        <taxon>Queuovirinae</taxon>
    </lineage>
</organism>
<name>A0A7T6ZMQ2_9CAUD</name>
<sequence length="39" mass="4148">MVIGVTGIVTEGWQAFFPIALGGALGSVTFAYLHKKFYG</sequence>
<protein>
    <submittedName>
        <fullName evidence="2">Uncharacterized protein</fullName>
    </submittedName>
</protein>